<feature type="compositionally biased region" description="Polar residues" evidence="1">
    <location>
        <begin position="186"/>
        <end position="209"/>
    </location>
</feature>
<organism evidence="2 3">
    <name type="scientific">Austropuccinia psidii MF-1</name>
    <dbReference type="NCBI Taxonomy" id="1389203"/>
    <lineage>
        <taxon>Eukaryota</taxon>
        <taxon>Fungi</taxon>
        <taxon>Dikarya</taxon>
        <taxon>Basidiomycota</taxon>
        <taxon>Pucciniomycotina</taxon>
        <taxon>Pucciniomycetes</taxon>
        <taxon>Pucciniales</taxon>
        <taxon>Sphaerophragmiaceae</taxon>
        <taxon>Austropuccinia</taxon>
    </lineage>
</organism>
<feature type="region of interest" description="Disordered" evidence="1">
    <location>
        <begin position="239"/>
        <end position="258"/>
    </location>
</feature>
<protein>
    <submittedName>
        <fullName evidence="2">Uncharacterized protein</fullName>
    </submittedName>
</protein>
<dbReference type="EMBL" id="AVOT02009755">
    <property type="protein sequence ID" value="MBW0488762.1"/>
    <property type="molecule type" value="Genomic_DNA"/>
</dbReference>
<keyword evidence="3" id="KW-1185">Reference proteome</keyword>
<evidence type="ECO:0000313" key="3">
    <source>
        <dbReference type="Proteomes" id="UP000765509"/>
    </source>
</evidence>
<comment type="caution">
    <text evidence="2">The sequence shown here is derived from an EMBL/GenBank/DDBJ whole genome shotgun (WGS) entry which is preliminary data.</text>
</comment>
<feature type="region of interest" description="Disordered" evidence="1">
    <location>
        <begin position="186"/>
        <end position="214"/>
    </location>
</feature>
<evidence type="ECO:0000256" key="1">
    <source>
        <dbReference type="SAM" id="MobiDB-lite"/>
    </source>
</evidence>
<accession>A0A9Q3CUN1</accession>
<proteinExistence type="predicted"/>
<sequence length="266" mass="29615">MEPTSPSTTCNIVDGCGRLNWRSCEHSAADHFCLHNIVDGRQQSYVSNLVSFGNFPDSHLSKIGCQATARYSSNIMLLYLPKQHDAYHAGPQLTNDNTVWNVRSMACNCINVVMHIFNVQPKTMDLSTSDPITSPISRRNTQISVPDLTVISMFLSNIKGPSMDNQQHINPLLFVNDFLTDTDSSAPNYKTGVPSSSDSNTKLGSNPFGSDSRIYHPMELDMQSSEELEQEDNKYLIANDSGLGVNDDTPPKRQKAMHTIKRIQLF</sequence>
<dbReference type="Proteomes" id="UP000765509">
    <property type="component" value="Unassembled WGS sequence"/>
</dbReference>
<dbReference type="AlphaFoldDB" id="A0A9Q3CUN1"/>
<gene>
    <name evidence="2" type="ORF">O181_028477</name>
</gene>
<name>A0A9Q3CUN1_9BASI</name>
<reference evidence="2" key="1">
    <citation type="submission" date="2021-03" db="EMBL/GenBank/DDBJ databases">
        <title>Draft genome sequence of rust myrtle Austropuccinia psidii MF-1, a brazilian biotype.</title>
        <authorList>
            <person name="Quecine M.C."/>
            <person name="Pachon D.M.R."/>
            <person name="Bonatelli M.L."/>
            <person name="Correr F.H."/>
            <person name="Franceschini L.M."/>
            <person name="Leite T.F."/>
            <person name="Margarido G.R.A."/>
            <person name="Almeida C.A."/>
            <person name="Ferrarezi J.A."/>
            <person name="Labate C.A."/>
        </authorList>
    </citation>
    <scope>NUCLEOTIDE SEQUENCE</scope>
    <source>
        <strain evidence="2">MF-1</strain>
    </source>
</reference>
<evidence type="ECO:0000313" key="2">
    <source>
        <dbReference type="EMBL" id="MBW0488762.1"/>
    </source>
</evidence>